<dbReference type="InterPro" id="IPR045657">
    <property type="entry name" value="DUF6392"/>
</dbReference>
<evidence type="ECO:0000313" key="1">
    <source>
        <dbReference type="EMBL" id="UTZ32948.1"/>
    </source>
</evidence>
<sequence length="150" mass="16952">MSPLFFIERIGTYTYQDFLDGGHLKGDIELDQDDIEEFSASMDKYGLTLIFAKKSSLLVCVEILNIDTIYNMLPSPFEVSMVRSDILELLGPPIASKLPRKIISLFTGGVDQFNYKDQSSLSMLVYYHYEGLGIKTIKFKDSQAISWGNS</sequence>
<dbReference type="RefSeq" id="WP_255903448.1">
    <property type="nucleotide sequence ID" value="NZ_CP050465.1"/>
</dbReference>
<accession>A0ABY5IF98</accession>
<organism evidence="1 2">
    <name type="scientific">Vibrio campbellii</name>
    <dbReference type="NCBI Taxonomy" id="680"/>
    <lineage>
        <taxon>Bacteria</taxon>
        <taxon>Pseudomonadati</taxon>
        <taxon>Pseudomonadota</taxon>
        <taxon>Gammaproteobacteria</taxon>
        <taxon>Vibrionales</taxon>
        <taxon>Vibrionaceae</taxon>
        <taxon>Vibrio</taxon>
    </lineage>
</organism>
<proteinExistence type="predicted"/>
<gene>
    <name evidence="1" type="ORF">HB762_16510</name>
</gene>
<evidence type="ECO:0000313" key="2">
    <source>
        <dbReference type="Proteomes" id="UP001059912"/>
    </source>
</evidence>
<reference evidence="1" key="1">
    <citation type="submission" date="2020-03" db="EMBL/GenBank/DDBJ databases">
        <title>Five strains of Vibrio campbellii isolated from Mariana Trench.</title>
        <authorList>
            <person name="Liang J."/>
            <person name="Zhang X.-H."/>
        </authorList>
    </citation>
    <scope>NUCLEOTIDE SEQUENCE</scope>
    <source>
        <strain evidence="1">LJC013</strain>
    </source>
</reference>
<dbReference type="EMBL" id="CP050471">
    <property type="protein sequence ID" value="UTZ32948.1"/>
    <property type="molecule type" value="Genomic_DNA"/>
</dbReference>
<dbReference type="Pfam" id="PF19929">
    <property type="entry name" value="DUF6392"/>
    <property type="match status" value="1"/>
</dbReference>
<protein>
    <submittedName>
        <fullName evidence="1">Uncharacterized protein</fullName>
    </submittedName>
</protein>
<keyword evidence="2" id="KW-1185">Reference proteome</keyword>
<dbReference type="Proteomes" id="UP001059912">
    <property type="component" value="Chromosome 2"/>
</dbReference>
<name>A0ABY5IF98_9VIBR</name>